<evidence type="ECO:0000256" key="5">
    <source>
        <dbReference type="PROSITE-ProRule" id="PRU01248"/>
    </source>
</evidence>
<comment type="similarity">
    <text evidence="1">Belongs to the 'phage' integrase family.</text>
</comment>
<evidence type="ECO:0000259" key="6">
    <source>
        <dbReference type="PROSITE" id="PS51898"/>
    </source>
</evidence>
<dbReference type="InterPro" id="IPR035386">
    <property type="entry name" value="Arm-DNA-bind_5"/>
</dbReference>
<comment type="caution">
    <text evidence="8">The sequence shown here is derived from an EMBL/GenBank/DDBJ whole genome shotgun (WGS) entry which is preliminary data.</text>
</comment>
<dbReference type="InterPro" id="IPR050090">
    <property type="entry name" value="Tyrosine_recombinase_XerCD"/>
</dbReference>
<dbReference type="PANTHER" id="PTHR30349">
    <property type="entry name" value="PHAGE INTEGRASE-RELATED"/>
    <property type="match status" value="1"/>
</dbReference>
<keyword evidence="9" id="KW-1185">Reference proteome</keyword>
<sequence length="417" mass="47835">MTKNLNLLFYLKKSKVNANNEAPIYLRITVGGKRAETSTSRRIDIKKWSKSGHKGIGRSESIRSLNEYLNLLTSKVYKIHKDLIEEEIDFDANSIKNILSGANKKSKTIIEVFQAHNKQLKQLEGKQYTKATVKRYETALKHVHSFIIYNYSINDLPLNKINHKFITDFQFYLMNVKDQSHNTALKYIKNFKKIVKIALDNDWINKDPFSRFKRSFKKVDREILTQEEIDLIIGKDLKIPRLDLVRDIFLFSCYTGLAYVDVKLLSENDIVIGMNGEKAIHIKRKKTNTVSKIPLLPYAETIINKYQNNPTVLNSGTLLPVKSNQKLNAYLKELTDLCGIIKNITFHTARHTFATTITMANGVSTESISKMLGHKSLRTTQHYAKILDITVSQDMAKLKMKLSVKSEDSENSLTEAI</sequence>
<feature type="domain" description="Tyr recombinase" evidence="6">
    <location>
        <begin position="219"/>
        <end position="400"/>
    </location>
</feature>
<dbReference type="InterPro" id="IPR010998">
    <property type="entry name" value="Integrase_recombinase_N"/>
</dbReference>
<dbReference type="Pfam" id="PF17293">
    <property type="entry name" value="Arm-DNA-bind_5"/>
    <property type="match status" value="1"/>
</dbReference>
<dbReference type="CDD" id="cd01185">
    <property type="entry name" value="INTN1_C_like"/>
    <property type="match status" value="1"/>
</dbReference>
<dbReference type="InterPro" id="IPR025269">
    <property type="entry name" value="SAM-like_dom"/>
</dbReference>
<dbReference type="EMBL" id="JBCDNA010000003">
    <property type="protein sequence ID" value="MEL4456696.1"/>
    <property type="molecule type" value="Genomic_DNA"/>
</dbReference>
<dbReference type="Pfam" id="PF13102">
    <property type="entry name" value="Phage_int_SAM_5"/>
    <property type="match status" value="1"/>
</dbReference>
<name>A0ABU9L2M3_9FLAO</name>
<dbReference type="PROSITE" id="PS51898">
    <property type="entry name" value="TYR_RECOMBINASE"/>
    <property type="match status" value="1"/>
</dbReference>
<organism evidence="8 9">
    <name type="scientific">Lutimonas vermicola</name>
    <dbReference type="NCBI Taxonomy" id="414288"/>
    <lineage>
        <taxon>Bacteria</taxon>
        <taxon>Pseudomonadati</taxon>
        <taxon>Bacteroidota</taxon>
        <taxon>Flavobacteriia</taxon>
        <taxon>Flavobacteriales</taxon>
        <taxon>Flavobacteriaceae</taxon>
        <taxon>Lutimonas</taxon>
    </lineage>
</organism>
<keyword evidence="2" id="KW-0229">DNA integration</keyword>
<evidence type="ECO:0000256" key="1">
    <source>
        <dbReference type="ARBA" id="ARBA00008857"/>
    </source>
</evidence>
<dbReference type="RefSeq" id="WP_342160863.1">
    <property type="nucleotide sequence ID" value="NZ_JBCDNA010000003.1"/>
</dbReference>
<dbReference type="InterPro" id="IPR044068">
    <property type="entry name" value="CB"/>
</dbReference>
<dbReference type="SUPFAM" id="SSF56349">
    <property type="entry name" value="DNA breaking-rejoining enzymes"/>
    <property type="match status" value="1"/>
</dbReference>
<reference evidence="8 9" key="1">
    <citation type="submission" date="2024-04" db="EMBL/GenBank/DDBJ databases">
        <title>whole genome sequencing of Lutimonas vermicola strain IMCC1616.</title>
        <authorList>
            <person name="Bae S.S."/>
        </authorList>
    </citation>
    <scope>NUCLEOTIDE SEQUENCE [LARGE SCALE GENOMIC DNA]</scope>
    <source>
        <strain evidence="8 9">IMCC1616</strain>
    </source>
</reference>
<evidence type="ECO:0000256" key="4">
    <source>
        <dbReference type="ARBA" id="ARBA00023172"/>
    </source>
</evidence>
<feature type="domain" description="Core-binding (CB)" evidence="7">
    <location>
        <begin position="104"/>
        <end position="196"/>
    </location>
</feature>
<evidence type="ECO:0000313" key="8">
    <source>
        <dbReference type="EMBL" id="MEL4456696.1"/>
    </source>
</evidence>
<dbReference type="PANTHER" id="PTHR30349:SF64">
    <property type="entry name" value="PROPHAGE INTEGRASE INTD-RELATED"/>
    <property type="match status" value="1"/>
</dbReference>
<dbReference type="InterPro" id="IPR002104">
    <property type="entry name" value="Integrase_catalytic"/>
</dbReference>
<dbReference type="Gene3D" id="1.10.150.130">
    <property type="match status" value="1"/>
</dbReference>
<dbReference type="PROSITE" id="PS51900">
    <property type="entry name" value="CB"/>
    <property type="match status" value="1"/>
</dbReference>
<evidence type="ECO:0000259" key="7">
    <source>
        <dbReference type="PROSITE" id="PS51900"/>
    </source>
</evidence>
<evidence type="ECO:0000256" key="3">
    <source>
        <dbReference type="ARBA" id="ARBA00023125"/>
    </source>
</evidence>
<dbReference type="InterPro" id="IPR013762">
    <property type="entry name" value="Integrase-like_cat_sf"/>
</dbReference>
<proteinExistence type="inferred from homology"/>
<dbReference type="InterPro" id="IPR011010">
    <property type="entry name" value="DNA_brk_join_enz"/>
</dbReference>
<dbReference type="Pfam" id="PF00589">
    <property type="entry name" value="Phage_integrase"/>
    <property type="match status" value="1"/>
</dbReference>
<gene>
    <name evidence="8" type="ORF">AABB81_12380</name>
</gene>
<accession>A0ABU9L2M3</accession>
<keyword evidence="3 5" id="KW-0238">DNA-binding</keyword>
<dbReference type="Gene3D" id="1.10.443.10">
    <property type="entry name" value="Intergrase catalytic core"/>
    <property type="match status" value="1"/>
</dbReference>
<dbReference type="Proteomes" id="UP001474120">
    <property type="component" value="Unassembled WGS sequence"/>
</dbReference>
<evidence type="ECO:0000256" key="2">
    <source>
        <dbReference type="ARBA" id="ARBA00022908"/>
    </source>
</evidence>
<protein>
    <submittedName>
        <fullName evidence="8">Site-specific integrase</fullName>
    </submittedName>
</protein>
<evidence type="ECO:0000313" key="9">
    <source>
        <dbReference type="Proteomes" id="UP001474120"/>
    </source>
</evidence>
<keyword evidence="4" id="KW-0233">DNA recombination</keyword>